<protein>
    <recommendedName>
        <fullName evidence="8 9">Cell division protein ZipA</fullName>
    </recommendedName>
</protein>
<dbReference type="PATRIC" id="fig|336831.14.peg.255"/>
<dbReference type="GO" id="GO:0000917">
    <property type="term" value="P:division septum assembly"/>
    <property type="evidence" value="ECO:0007669"/>
    <property type="project" value="TreeGrafter"/>
</dbReference>
<comment type="similarity">
    <text evidence="8 9">Belongs to the ZipA family.</text>
</comment>
<dbReference type="Gene3D" id="3.30.1400.10">
    <property type="entry name" value="ZipA, C-terminal FtsZ-binding domain"/>
    <property type="match status" value="1"/>
</dbReference>
<dbReference type="OrthoDB" id="7054914at2"/>
<evidence type="ECO:0000256" key="5">
    <source>
        <dbReference type="ARBA" id="ARBA00022989"/>
    </source>
</evidence>
<dbReference type="EMBL" id="LAHO01000008">
    <property type="protein sequence ID" value="KKO45656.1"/>
    <property type="molecule type" value="Genomic_DNA"/>
</dbReference>
<dbReference type="RefSeq" id="WP_046557501.1">
    <property type="nucleotide sequence ID" value="NZ_LAHO01000008.1"/>
</dbReference>
<accession>A0A0M2V4U4</accession>
<dbReference type="InterPro" id="IPR007449">
    <property type="entry name" value="ZipA_FtsZ-bd_C"/>
</dbReference>
<evidence type="ECO:0000256" key="6">
    <source>
        <dbReference type="ARBA" id="ARBA00023136"/>
    </source>
</evidence>
<keyword evidence="2 8" id="KW-0997">Cell inner membrane</keyword>
<dbReference type="AlphaFoldDB" id="A0A0M2V4U4"/>
<dbReference type="SMART" id="SM00771">
    <property type="entry name" value="ZipA_C"/>
    <property type="match status" value="1"/>
</dbReference>
<organism evidence="12 13">
    <name type="scientific">Arsukibacterium ikkense</name>
    <dbReference type="NCBI Taxonomy" id="336831"/>
    <lineage>
        <taxon>Bacteria</taxon>
        <taxon>Pseudomonadati</taxon>
        <taxon>Pseudomonadota</taxon>
        <taxon>Gammaproteobacteria</taxon>
        <taxon>Chromatiales</taxon>
        <taxon>Chromatiaceae</taxon>
        <taxon>Arsukibacterium</taxon>
    </lineage>
</organism>
<evidence type="ECO:0000256" key="8">
    <source>
        <dbReference type="HAMAP-Rule" id="MF_00509"/>
    </source>
</evidence>
<keyword evidence="7 8" id="KW-0131">Cell cycle</keyword>
<feature type="region of interest" description="Disordered" evidence="10">
    <location>
        <begin position="37"/>
        <end position="59"/>
    </location>
</feature>
<keyword evidence="3 8" id="KW-0132">Cell division</keyword>
<evidence type="ECO:0000259" key="11">
    <source>
        <dbReference type="SMART" id="SM00771"/>
    </source>
</evidence>
<comment type="caution">
    <text evidence="12">The sequence shown here is derived from an EMBL/GenBank/DDBJ whole genome shotgun (WGS) entry which is preliminary data.</text>
</comment>
<feature type="domain" description="ZipA C-terminal FtsZ-binding" evidence="11">
    <location>
        <begin position="163"/>
        <end position="293"/>
    </location>
</feature>
<sequence length="304" mass="32904">MASELRLVLIILGALVLGGLFIHGLWTVRKNNRQAGHRYHPDNAGPTEPEHSEGFDDLGVGPVRVIKSRAADAGGSAGRTEPKVRTAAQPASAFKASGHAQQSARQQPELDFAGTTDKTEPGLNFNALPDDEGPGSPQLESDYQSEQLTTSAAAPEQKSAHQPSEVLILYVLLPESSEIKGPDLLAALLPLGFKYGDMDIFHRHLDSAGGGEVLFSLANMFNPGTFDLEQIDKISTRGLSLFMTLPGPGEPLQNFNLMHNAAKKLAEEFGGQVLDGQRSVLTVQTVRHYVDKIREFQRQQLIHG</sequence>
<proteinExistence type="inferred from homology"/>
<gene>
    <name evidence="8" type="primary">zipA</name>
    <name evidence="12" type="ORF">WG68_09760</name>
</gene>
<comment type="subcellular location">
    <subcellularLocation>
        <location evidence="8">Cell inner membrane</location>
        <topology evidence="8">Single-pass type I membrane protein</topology>
    </subcellularLocation>
    <text evidence="8">Localizes to the Z ring in an FtsZ-dependent manner.</text>
</comment>
<dbReference type="NCBIfam" id="TIGR02205">
    <property type="entry name" value="septum_zipA"/>
    <property type="match status" value="1"/>
</dbReference>
<keyword evidence="6 8" id="KW-0472">Membrane</keyword>
<dbReference type="Proteomes" id="UP000034228">
    <property type="component" value="Unassembled WGS sequence"/>
</dbReference>
<dbReference type="HAMAP" id="MF_00509">
    <property type="entry name" value="ZipA"/>
    <property type="match status" value="1"/>
</dbReference>
<feature type="region of interest" description="Disordered" evidence="10">
    <location>
        <begin position="71"/>
        <end position="159"/>
    </location>
</feature>
<comment type="function">
    <text evidence="8 9">Essential cell division protein that stabilizes the FtsZ protofilaments by cross-linking them and that serves as a cytoplasmic membrane anchor for the Z ring. Also required for the recruitment to the septal ring of downstream cell division proteins.</text>
</comment>
<dbReference type="InterPro" id="IPR011919">
    <property type="entry name" value="Cell_div_ZipA"/>
</dbReference>
<evidence type="ECO:0000256" key="4">
    <source>
        <dbReference type="ARBA" id="ARBA00022692"/>
    </source>
</evidence>
<dbReference type="GO" id="GO:0032153">
    <property type="term" value="C:cell division site"/>
    <property type="evidence" value="ECO:0007669"/>
    <property type="project" value="UniProtKB-UniRule"/>
</dbReference>
<evidence type="ECO:0000256" key="9">
    <source>
        <dbReference type="RuleBase" id="RU003612"/>
    </source>
</evidence>
<evidence type="ECO:0000256" key="7">
    <source>
        <dbReference type="ARBA" id="ARBA00023306"/>
    </source>
</evidence>
<keyword evidence="1 8" id="KW-1003">Cell membrane</keyword>
<evidence type="ECO:0000313" key="13">
    <source>
        <dbReference type="Proteomes" id="UP000034228"/>
    </source>
</evidence>
<dbReference type="SUPFAM" id="SSF64383">
    <property type="entry name" value="Cell-division protein ZipA, C-terminal domain"/>
    <property type="match status" value="1"/>
</dbReference>
<dbReference type="Pfam" id="PF04354">
    <property type="entry name" value="ZipA_C"/>
    <property type="match status" value="1"/>
</dbReference>
<dbReference type="STRING" id="336831.WG68_09760"/>
<keyword evidence="5 8" id="KW-1133">Transmembrane helix</keyword>
<evidence type="ECO:0000313" key="12">
    <source>
        <dbReference type="EMBL" id="KKO45656.1"/>
    </source>
</evidence>
<comment type="subunit">
    <text evidence="8">Interacts with FtsZ via their C-terminal domains.</text>
</comment>
<evidence type="ECO:0000256" key="1">
    <source>
        <dbReference type="ARBA" id="ARBA00022475"/>
    </source>
</evidence>
<name>A0A0M2V4U4_9GAMM</name>
<evidence type="ECO:0000256" key="2">
    <source>
        <dbReference type="ARBA" id="ARBA00022519"/>
    </source>
</evidence>
<reference evidence="12 13" key="1">
    <citation type="submission" date="2015-03" db="EMBL/GenBank/DDBJ databases">
        <title>Draft genome sequences of two protease-producing strains of Arsukibacterium isolated from two cold and alkaline environments.</title>
        <authorList>
            <person name="Lylloff J.E."/>
            <person name="Skov L.B."/>
            <person name="Jepsen M."/>
            <person name="Hallin P.F."/>
            <person name="Sorensen S.J."/>
            <person name="Stougaard P."/>
            <person name="Glaring M.A."/>
        </authorList>
    </citation>
    <scope>NUCLEOTIDE SEQUENCE [LARGE SCALE GENOMIC DNA]</scope>
    <source>
        <strain evidence="12 13">GCM72</strain>
    </source>
</reference>
<dbReference type="InterPro" id="IPR036765">
    <property type="entry name" value="ZipA_FtsZ-bd_C_sf"/>
</dbReference>
<keyword evidence="13" id="KW-1185">Reference proteome</keyword>
<dbReference type="PANTHER" id="PTHR38685">
    <property type="entry name" value="CELL DIVISION PROTEIN ZIPA"/>
    <property type="match status" value="1"/>
</dbReference>
<dbReference type="PANTHER" id="PTHR38685:SF1">
    <property type="entry name" value="CELL DIVISION PROTEIN ZIPA"/>
    <property type="match status" value="1"/>
</dbReference>
<feature type="transmembrane region" description="Helical" evidence="8">
    <location>
        <begin position="6"/>
        <end position="28"/>
    </location>
</feature>
<evidence type="ECO:0000256" key="10">
    <source>
        <dbReference type="SAM" id="MobiDB-lite"/>
    </source>
</evidence>
<dbReference type="GO" id="GO:0005886">
    <property type="term" value="C:plasma membrane"/>
    <property type="evidence" value="ECO:0007669"/>
    <property type="project" value="UniProtKB-SubCell"/>
</dbReference>
<keyword evidence="4 8" id="KW-0812">Transmembrane</keyword>
<evidence type="ECO:0000256" key="3">
    <source>
        <dbReference type="ARBA" id="ARBA00022618"/>
    </source>
</evidence>
<dbReference type="GO" id="GO:0043093">
    <property type="term" value="P:FtsZ-dependent cytokinesis"/>
    <property type="evidence" value="ECO:0007669"/>
    <property type="project" value="UniProtKB-UniRule"/>
</dbReference>
<feature type="compositionally biased region" description="Polar residues" evidence="10">
    <location>
        <begin position="138"/>
        <end position="152"/>
    </location>
</feature>